<dbReference type="KEGG" id="bsen:DP114_20985"/>
<accession>A0A856MIJ4</accession>
<dbReference type="EMBL" id="CP030118">
    <property type="protein sequence ID" value="QDL10034.1"/>
    <property type="molecule type" value="Genomic_DNA"/>
</dbReference>
<sequence>MVEILCRKDLIIVIKNTLKNIQIMKNTDKNITNNIKNDVPVAGTDFFADSEDFLNELTDSELVQVRGGNSGLSVVTCDRNGTNGQSGLSLVLCD</sequence>
<gene>
    <name evidence="1" type="ORF">DP114_20985</name>
</gene>
<name>A0A856MIJ4_9CYAN</name>
<reference evidence="1 2" key="1">
    <citation type="submission" date="2018-06" db="EMBL/GenBank/DDBJ databases">
        <title>Comparative genomics of Brasilonema spp. strains.</title>
        <authorList>
            <person name="Alvarenga D.O."/>
            <person name="Fiore M.F."/>
            <person name="Varani A.M."/>
        </authorList>
    </citation>
    <scope>NUCLEOTIDE SEQUENCE [LARGE SCALE GENOMIC DNA]</scope>
    <source>
        <strain evidence="1 2">CENA114</strain>
    </source>
</reference>
<keyword evidence="2" id="KW-1185">Reference proteome</keyword>
<protein>
    <submittedName>
        <fullName evidence="1">Uncharacterized protein</fullName>
    </submittedName>
</protein>
<evidence type="ECO:0000313" key="1">
    <source>
        <dbReference type="EMBL" id="QDL10034.1"/>
    </source>
</evidence>
<dbReference type="RefSeq" id="WP_169264742.1">
    <property type="nucleotide sequence ID" value="NZ_CP030118.1"/>
</dbReference>
<evidence type="ECO:0000313" key="2">
    <source>
        <dbReference type="Proteomes" id="UP000503129"/>
    </source>
</evidence>
<organism evidence="1 2">
    <name type="scientific">Brasilonema sennae CENA114</name>
    <dbReference type="NCBI Taxonomy" id="415709"/>
    <lineage>
        <taxon>Bacteria</taxon>
        <taxon>Bacillati</taxon>
        <taxon>Cyanobacteriota</taxon>
        <taxon>Cyanophyceae</taxon>
        <taxon>Nostocales</taxon>
        <taxon>Scytonemataceae</taxon>
        <taxon>Brasilonema</taxon>
        <taxon>Bromeliae group (in: Brasilonema)</taxon>
    </lineage>
</organism>
<proteinExistence type="predicted"/>
<dbReference type="AlphaFoldDB" id="A0A856MIJ4"/>
<dbReference type="Proteomes" id="UP000503129">
    <property type="component" value="Chromosome"/>
</dbReference>